<protein>
    <recommendedName>
        <fullName evidence="3">SWIM-type domain-containing protein</fullName>
    </recommendedName>
</protein>
<accession>A0A8S2Z7J9</accession>
<proteinExistence type="predicted"/>
<dbReference type="EMBL" id="CAJOBC010128058">
    <property type="protein sequence ID" value="CAF4602133.1"/>
    <property type="molecule type" value="Genomic_DNA"/>
</dbReference>
<evidence type="ECO:0008006" key="3">
    <source>
        <dbReference type="Google" id="ProtNLM"/>
    </source>
</evidence>
<dbReference type="AlphaFoldDB" id="A0A8S2Z7J9"/>
<organism evidence="1 2">
    <name type="scientific">Didymodactylos carnosus</name>
    <dbReference type="NCBI Taxonomy" id="1234261"/>
    <lineage>
        <taxon>Eukaryota</taxon>
        <taxon>Metazoa</taxon>
        <taxon>Spiralia</taxon>
        <taxon>Gnathifera</taxon>
        <taxon>Rotifera</taxon>
        <taxon>Eurotatoria</taxon>
        <taxon>Bdelloidea</taxon>
        <taxon>Philodinida</taxon>
        <taxon>Philodinidae</taxon>
        <taxon>Didymodactylos</taxon>
    </lineage>
</organism>
<sequence length="159" mass="18243">LSLSSFLQTAERMLYDWSLASANTPFAIQIEFTNDLATRAYQWLQKLDRTKVLHLGAASYVVPSSEPKMDTSLWVQYYHSMSWNSYGEFTDWLNPARLVDFSSLTPPLFCSCKYGLKEFSCVHSLGLIMMWDHRKVPQALGIRRGKGRPKKVKLALTKD</sequence>
<name>A0A8S2Z7J9_9BILA</name>
<comment type="caution">
    <text evidence="1">The sequence shown here is derived from an EMBL/GenBank/DDBJ whole genome shotgun (WGS) entry which is preliminary data.</text>
</comment>
<evidence type="ECO:0000313" key="1">
    <source>
        <dbReference type="EMBL" id="CAF4602133.1"/>
    </source>
</evidence>
<gene>
    <name evidence="1" type="ORF">SRO942_LOCUS48900</name>
</gene>
<dbReference type="Proteomes" id="UP000681722">
    <property type="component" value="Unassembled WGS sequence"/>
</dbReference>
<evidence type="ECO:0000313" key="2">
    <source>
        <dbReference type="Proteomes" id="UP000681722"/>
    </source>
</evidence>
<reference evidence="1" key="1">
    <citation type="submission" date="2021-02" db="EMBL/GenBank/DDBJ databases">
        <authorList>
            <person name="Nowell W R."/>
        </authorList>
    </citation>
    <scope>NUCLEOTIDE SEQUENCE</scope>
</reference>
<feature type="non-terminal residue" evidence="1">
    <location>
        <position position="1"/>
    </location>
</feature>
<dbReference type="OrthoDB" id="119028at2759"/>